<evidence type="ECO:0000313" key="2">
    <source>
        <dbReference type="Proteomes" id="UP000600918"/>
    </source>
</evidence>
<sequence length="68" mass="7624">MTLTYSTITLTIDPNQFDHQLLQFQSAYPTLDSSGFVKNKCLALTHQAILNSQQSSSSAPHRSNRQIE</sequence>
<name>A0A834MWA3_VESPE</name>
<gene>
    <name evidence="1" type="ORF">H0235_018367</name>
</gene>
<evidence type="ECO:0000313" key="1">
    <source>
        <dbReference type="EMBL" id="KAF7387645.1"/>
    </source>
</evidence>
<protein>
    <submittedName>
        <fullName evidence="1">Uncharacterized protein</fullName>
    </submittedName>
</protein>
<proteinExistence type="predicted"/>
<keyword evidence="2" id="KW-1185">Reference proteome</keyword>
<reference evidence="1" key="1">
    <citation type="journal article" date="2020" name="G3 (Bethesda)">
        <title>High-Quality Assemblies for Three Invasive Social Wasps from the &lt;i&gt;Vespula&lt;/i&gt; Genus.</title>
        <authorList>
            <person name="Harrop T.W.R."/>
            <person name="Guhlin J."/>
            <person name="McLaughlin G.M."/>
            <person name="Permina E."/>
            <person name="Stockwell P."/>
            <person name="Gilligan J."/>
            <person name="Le Lec M.F."/>
            <person name="Gruber M.A.M."/>
            <person name="Quinn O."/>
            <person name="Lovegrove M."/>
            <person name="Duncan E.J."/>
            <person name="Remnant E.J."/>
            <person name="Van Eeckhoven J."/>
            <person name="Graham B."/>
            <person name="Knapp R.A."/>
            <person name="Langford K.W."/>
            <person name="Kronenberg Z."/>
            <person name="Press M.O."/>
            <person name="Eacker S.M."/>
            <person name="Wilson-Rankin E.E."/>
            <person name="Purcell J."/>
            <person name="Lester P.J."/>
            <person name="Dearden P.K."/>
        </authorList>
    </citation>
    <scope>NUCLEOTIDE SEQUENCE</scope>
    <source>
        <strain evidence="1">Volc-1</strain>
    </source>
</reference>
<dbReference type="AlphaFoldDB" id="A0A834MWA3"/>
<accession>A0A834MWA3</accession>
<dbReference type="Proteomes" id="UP000600918">
    <property type="component" value="Unassembled WGS sequence"/>
</dbReference>
<dbReference type="EMBL" id="JACSDY010000025">
    <property type="protein sequence ID" value="KAF7387645.1"/>
    <property type="molecule type" value="Genomic_DNA"/>
</dbReference>
<organism evidence="1 2">
    <name type="scientific">Vespula pensylvanica</name>
    <name type="common">Western yellow jacket</name>
    <name type="synonym">Wasp</name>
    <dbReference type="NCBI Taxonomy" id="30213"/>
    <lineage>
        <taxon>Eukaryota</taxon>
        <taxon>Metazoa</taxon>
        <taxon>Ecdysozoa</taxon>
        <taxon>Arthropoda</taxon>
        <taxon>Hexapoda</taxon>
        <taxon>Insecta</taxon>
        <taxon>Pterygota</taxon>
        <taxon>Neoptera</taxon>
        <taxon>Endopterygota</taxon>
        <taxon>Hymenoptera</taxon>
        <taxon>Apocrita</taxon>
        <taxon>Aculeata</taxon>
        <taxon>Vespoidea</taxon>
        <taxon>Vespidae</taxon>
        <taxon>Vespinae</taxon>
        <taxon>Vespula</taxon>
    </lineage>
</organism>
<comment type="caution">
    <text evidence="1">The sequence shown here is derived from an EMBL/GenBank/DDBJ whole genome shotgun (WGS) entry which is preliminary data.</text>
</comment>